<dbReference type="Pfam" id="PF18962">
    <property type="entry name" value="Por_Secre_tail"/>
    <property type="match status" value="1"/>
</dbReference>
<dbReference type="EMBL" id="JBHSFV010000015">
    <property type="protein sequence ID" value="MFC4636167.1"/>
    <property type="molecule type" value="Genomic_DNA"/>
</dbReference>
<evidence type="ECO:0000256" key="1">
    <source>
        <dbReference type="ARBA" id="ARBA00022729"/>
    </source>
</evidence>
<evidence type="ECO:0000313" key="5">
    <source>
        <dbReference type="Proteomes" id="UP001596043"/>
    </source>
</evidence>
<sequence>MKKTTYLLAFLTATAFAQQETSYNSETIPSSNTGETTIATITRVDNGRAAVVDTFTTLAEFNDAVLACTDDTLQSEDFTNGPGAITTCGETISAADGGACFPAGELETGFVVSSSADPSSVVNIPPGAIGNTDSLVGATSFAAFTIIEFDPSPQAVAFDIWENIDPVTIIRVFSLGGDLIDTFNANTPTNTQTFFGFYANEPIGSIELEGANDSGELFGNFLFGGDCSNLGIQDELLAKVTTYPNPTAGQLSLTVPSGLVIEKVSLIDITGKNTQVQLINNTLDMSGLATGVYILKIETSAGISTQRVIKQ</sequence>
<reference evidence="5" key="1">
    <citation type="journal article" date="2019" name="Int. J. Syst. Evol. Microbiol.">
        <title>The Global Catalogue of Microorganisms (GCM) 10K type strain sequencing project: providing services to taxonomists for standard genome sequencing and annotation.</title>
        <authorList>
            <consortium name="The Broad Institute Genomics Platform"/>
            <consortium name="The Broad Institute Genome Sequencing Center for Infectious Disease"/>
            <person name="Wu L."/>
            <person name="Ma J."/>
        </authorList>
    </citation>
    <scope>NUCLEOTIDE SEQUENCE [LARGE SCALE GENOMIC DNA]</scope>
    <source>
        <strain evidence="5">YJ-61-S</strain>
    </source>
</reference>
<organism evidence="4 5">
    <name type="scientific">Dokdonia ponticola</name>
    <dbReference type="NCBI Taxonomy" id="2041041"/>
    <lineage>
        <taxon>Bacteria</taxon>
        <taxon>Pseudomonadati</taxon>
        <taxon>Bacteroidota</taxon>
        <taxon>Flavobacteriia</taxon>
        <taxon>Flavobacteriales</taxon>
        <taxon>Flavobacteriaceae</taxon>
        <taxon>Dokdonia</taxon>
    </lineage>
</organism>
<dbReference type="NCBIfam" id="TIGR04183">
    <property type="entry name" value="Por_Secre_tail"/>
    <property type="match status" value="1"/>
</dbReference>
<keyword evidence="1 2" id="KW-0732">Signal</keyword>
<comment type="caution">
    <text evidence="4">The sequence shown here is derived from an EMBL/GenBank/DDBJ whole genome shotgun (WGS) entry which is preliminary data.</text>
</comment>
<dbReference type="Proteomes" id="UP001596043">
    <property type="component" value="Unassembled WGS sequence"/>
</dbReference>
<dbReference type="RefSeq" id="WP_379982094.1">
    <property type="nucleotide sequence ID" value="NZ_JBHSFV010000015.1"/>
</dbReference>
<protein>
    <submittedName>
        <fullName evidence="4">T9SS type A sorting domain-containing protein</fullName>
    </submittedName>
</protein>
<feature type="domain" description="Secretion system C-terminal sorting" evidence="3">
    <location>
        <begin position="243"/>
        <end position="309"/>
    </location>
</feature>
<evidence type="ECO:0000259" key="3">
    <source>
        <dbReference type="Pfam" id="PF18962"/>
    </source>
</evidence>
<keyword evidence="5" id="KW-1185">Reference proteome</keyword>
<name>A0ABV9I165_9FLAO</name>
<gene>
    <name evidence="4" type="ORF">ACFO3O_19830</name>
</gene>
<feature type="signal peptide" evidence="2">
    <location>
        <begin position="1"/>
        <end position="17"/>
    </location>
</feature>
<evidence type="ECO:0000256" key="2">
    <source>
        <dbReference type="SAM" id="SignalP"/>
    </source>
</evidence>
<proteinExistence type="predicted"/>
<accession>A0ABV9I165</accession>
<feature type="chain" id="PRO_5046831562" evidence="2">
    <location>
        <begin position="18"/>
        <end position="311"/>
    </location>
</feature>
<dbReference type="InterPro" id="IPR026444">
    <property type="entry name" value="Secre_tail"/>
</dbReference>
<evidence type="ECO:0000313" key="4">
    <source>
        <dbReference type="EMBL" id="MFC4636167.1"/>
    </source>
</evidence>